<dbReference type="GO" id="GO:0005737">
    <property type="term" value="C:cytoplasm"/>
    <property type="evidence" value="ECO:0007669"/>
    <property type="project" value="UniProtKB-SubCell"/>
</dbReference>
<evidence type="ECO:0000256" key="2">
    <source>
        <dbReference type="ARBA" id="ARBA00004123"/>
    </source>
</evidence>
<dbReference type="InterPro" id="IPR039739">
    <property type="entry name" value="MAG2/RNF10"/>
</dbReference>
<dbReference type="PROSITE" id="PS50089">
    <property type="entry name" value="ZF_RING_2"/>
    <property type="match status" value="1"/>
</dbReference>
<evidence type="ECO:0000256" key="10">
    <source>
        <dbReference type="ARBA" id="ARBA00022771"/>
    </source>
</evidence>
<feature type="region of interest" description="Disordered" evidence="17">
    <location>
        <begin position="738"/>
        <end position="774"/>
    </location>
</feature>
<evidence type="ECO:0000256" key="8">
    <source>
        <dbReference type="ARBA" id="ARBA00022679"/>
    </source>
</evidence>
<comment type="catalytic activity">
    <reaction evidence="1">
        <text>S-ubiquitinyl-[E2 ubiquitin-conjugating enzyme]-L-cysteine + [acceptor protein]-L-lysine = [E2 ubiquitin-conjugating enzyme]-L-cysteine + N(6)-ubiquitinyl-[acceptor protein]-L-lysine.</text>
        <dbReference type="EC" id="2.3.2.27"/>
    </reaction>
</comment>
<evidence type="ECO:0000256" key="15">
    <source>
        <dbReference type="ARBA" id="ARBA00035390"/>
    </source>
</evidence>
<keyword evidence="10 16" id="KW-0863">Zinc-finger</keyword>
<evidence type="ECO:0000256" key="9">
    <source>
        <dbReference type="ARBA" id="ARBA00022723"/>
    </source>
</evidence>
<feature type="compositionally biased region" description="Polar residues" evidence="17">
    <location>
        <begin position="80"/>
        <end position="92"/>
    </location>
</feature>
<reference evidence="19 20" key="1">
    <citation type="journal article" date="2024" name="BMC Genomics">
        <title>Genome assembly of redclaw crayfish (Cherax quadricarinatus) provides insights into its immune adaptation and hypoxia tolerance.</title>
        <authorList>
            <person name="Liu Z."/>
            <person name="Zheng J."/>
            <person name="Li H."/>
            <person name="Fang K."/>
            <person name="Wang S."/>
            <person name="He J."/>
            <person name="Zhou D."/>
            <person name="Weng S."/>
            <person name="Chi M."/>
            <person name="Gu Z."/>
            <person name="He J."/>
            <person name="Li F."/>
            <person name="Wang M."/>
        </authorList>
    </citation>
    <scope>NUCLEOTIDE SEQUENCE [LARGE SCALE GENOMIC DNA]</scope>
    <source>
        <strain evidence="19">ZL_2023a</strain>
    </source>
</reference>
<gene>
    <name evidence="19" type="ORF">OTU49_000326</name>
</gene>
<dbReference type="GO" id="GO:0005634">
    <property type="term" value="C:nucleus"/>
    <property type="evidence" value="ECO:0007669"/>
    <property type="project" value="UniProtKB-SubCell"/>
</dbReference>
<feature type="compositionally biased region" description="Basic residues" evidence="17">
    <location>
        <begin position="754"/>
        <end position="763"/>
    </location>
</feature>
<evidence type="ECO:0000256" key="5">
    <source>
        <dbReference type="ARBA" id="ARBA00008117"/>
    </source>
</evidence>
<feature type="region of interest" description="Disordered" evidence="17">
    <location>
        <begin position="1"/>
        <end position="92"/>
    </location>
</feature>
<evidence type="ECO:0000313" key="20">
    <source>
        <dbReference type="Proteomes" id="UP001445076"/>
    </source>
</evidence>
<dbReference type="EMBL" id="JARKIK010000019">
    <property type="protein sequence ID" value="KAK8745697.1"/>
    <property type="molecule type" value="Genomic_DNA"/>
</dbReference>
<feature type="compositionally biased region" description="Polar residues" evidence="17">
    <location>
        <begin position="359"/>
        <end position="373"/>
    </location>
</feature>
<feature type="region of interest" description="Disordered" evidence="17">
    <location>
        <begin position="590"/>
        <end position="634"/>
    </location>
</feature>
<feature type="compositionally biased region" description="Polar residues" evidence="17">
    <location>
        <begin position="606"/>
        <end position="634"/>
    </location>
</feature>
<dbReference type="GO" id="GO:0045944">
    <property type="term" value="P:positive regulation of transcription by RNA polymerase II"/>
    <property type="evidence" value="ECO:0007669"/>
    <property type="project" value="TreeGrafter"/>
</dbReference>
<comment type="pathway">
    <text evidence="4">Protein modification; protein ubiquitination.</text>
</comment>
<evidence type="ECO:0000256" key="11">
    <source>
        <dbReference type="ARBA" id="ARBA00022786"/>
    </source>
</evidence>
<evidence type="ECO:0000256" key="3">
    <source>
        <dbReference type="ARBA" id="ARBA00004496"/>
    </source>
</evidence>
<proteinExistence type="inferred from homology"/>
<keyword evidence="12" id="KW-0862">Zinc</keyword>
<dbReference type="PANTHER" id="PTHR12983:SF9">
    <property type="entry name" value="E3 UBIQUITIN-PROTEIN LIGASE RNF10"/>
    <property type="match status" value="1"/>
</dbReference>
<dbReference type="AlphaFoldDB" id="A0AAW0XMS3"/>
<comment type="subcellular location">
    <subcellularLocation>
        <location evidence="3">Cytoplasm</location>
    </subcellularLocation>
    <subcellularLocation>
        <location evidence="2">Nucleus</location>
    </subcellularLocation>
</comment>
<protein>
    <recommendedName>
        <fullName evidence="14">E3 ubiquitin-protein ligase RNF10</fullName>
        <ecNumber evidence="6">2.3.2.27</ecNumber>
    </recommendedName>
    <alternativeName>
        <fullName evidence="15">RING finger protein 10</fullName>
    </alternativeName>
</protein>
<comment type="similarity">
    <text evidence="5">Belongs to the RNF10 family.</text>
</comment>
<keyword evidence="11" id="KW-0833">Ubl conjugation pathway</keyword>
<evidence type="ECO:0000256" key="7">
    <source>
        <dbReference type="ARBA" id="ARBA00022490"/>
    </source>
</evidence>
<feature type="compositionally biased region" description="Basic and acidic residues" evidence="17">
    <location>
        <begin position="550"/>
        <end position="568"/>
    </location>
</feature>
<dbReference type="PROSITE" id="PS00518">
    <property type="entry name" value="ZF_RING_1"/>
    <property type="match status" value="1"/>
</dbReference>
<organism evidence="19 20">
    <name type="scientific">Cherax quadricarinatus</name>
    <name type="common">Australian red claw crayfish</name>
    <dbReference type="NCBI Taxonomy" id="27406"/>
    <lineage>
        <taxon>Eukaryota</taxon>
        <taxon>Metazoa</taxon>
        <taxon>Ecdysozoa</taxon>
        <taxon>Arthropoda</taxon>
        <taxon>Crustacea</taxon>
        <taxon>Multicrustacea</taxon>
        <taxon>Malacostraca</taxon>
        <taxon>Eumalacostraca</taxon>
        <taxon>Eucarida</taxon>
        <taxon>Decapoda</taxon>
        <taxon>Pleocyemata</taxon>
        <taxon>Astacidea</taxon>
        <taxon>Parastacoidea</taxon>
        <taxon>Parastacidae</taxon>
        <taxon>Cherax</taxon>
    </lineage>
</organism>
<evidence type="ECO:0000256" key="4">
    <source>
        <dbReference type="ARBA" id="ARBA00004906"/>
    </source>
</evidence>
<keyword evidence="7" id="KW-0963">Cytoplasm</keyword>
<dbReference type="SUPFAM" id="SSF57850">
    <property type="entry name" value="RING/U-box"/>
    <property type="match status" value="1"/>
</dbReference>
<dbReference type="InterPro" id="IPR013083">
    <property type="entry name" value="Znf_RING/FYVE/PHD"/>
</dbReference>
<dbReference type="GO" id="GO:0000976">
    <property type="term" value="F:transcription cis-regulatory region binding"/>
    <property type="evidence" value="ECO:0007669"/>
    <property type="project" value="TreeGrafter"/>
</dbReference>
<dbReference type="FunFam" id="3.30.40.10:FF:000112">
    <property type="entry name" value="RING finger protein 10"/>
    <property type="match status" value="1"/>
</dbReference>
<dbReference type="InterPro" id="IPR017907">
    <property type="entry name" value="Znf_RING_CS"/>
</dbReference>
<dbReference type="PANTHER" id="PTHR12983">
    <property type="entry name" value="RING FINGER 10 FAMILY MEMBER"/>
    <property type="match status" value="1"/>
</dbReference>
<dbReference type="GO" id="GO:0008270">
    <property type="term" value="F:zinc ion binding"/>
    <property type="evidence" value="ECO:0007669"/>
    <property type="project" value="UniProtKB-KW"/>
</dbReference>
<evidence type="ECO:0000256" key="17">
    <source>
        <dbReference type="SAM" id="MobiDB-lite"/>
    </source>
</evidence>
<dbReference type="EC" id="2.3.2.27" evidence="6"/>
<dbReference type="CDD" id="cd16536">
    <property type="entry name" value="RING-HC_RNF10"/>
    <property type="match status" value="1"/>
</dbReference>
<keyword evidence="13" id="KW-0539">Nucleus</keyword>
<comment type="caution">
    <text evidence="19">The sequence shown here is derived from an EMBL/GenBank/DDBJ whole genome shotgun (WGS) entry which is preliminary data.</text>
</comment>
<evidence type="ECO:0000256" key="6">
    <source>
        <dbReference type="ARBA" id="ARBA00012483"/>
    </source>
</evidence>
<accession>A0AAW0XMS3</accession>
<evidence type="ECO:0000256" key="14">
    <source>
        <dbReference type="ARBA" id="ARBA00035131"/>
    </source>
</evidence>
<keyword evidence="8" id="KW-0808">Transferase</keyword>
<evidence type="ECO:0000256" key="13">
    <source>
        <dbReference type="ARBA" id="ARBA00023242"/>
    </source>
</evidence>
<evidence type="ECO:0000313" key="19">
    <source>
        <dbReference type="EMBL" id="KAK8745697.1"/>
    </source>
</evidence>
<dbReference type="InterPro" id="IPR001841">
    <property type="entry name" value="Znf_RING"/>
</dbReference>
<feature type="region of interest" description="Disordered" evidence="17">
    <location>
        <begin position="539"/>
        <end position="576"/>
    </location>
</feature>
<feature type="domain" description="RING-type" evidence="18">
    <location>
        <begin position="187"/>
        <end position="228"/>
    </location>
</feature>
<name>A0AAW0XMS3_CHEQU</name>
<evidence type="ECO:0000256" key="16">
    <source>
        <dbReference type="PROSITE-ProRule" id="PRU00175"/>
    </source>
</evidence>
<dbReference type="GO" id="GO:0061630">
    <property type="term" value="F:ubiquitin protein ligase activity"/>
    <property type="evidence" value="ECO:0007669"/>
    <property type="project" value="UniProtKB-EC"/>
</dbReference>
<keyword evidence="20" id="KW-1185">Reference proteome</keyword>
<dbReference type="InterPro" id="IPR018957">
    <property type="entry name" value="Znf_C3HC4_RING-type"/>
</dbReference>
<evidence type="ECO:0000256" key="12">
    <source>
        <dbReference type="ARBA" id="ARBA00022833"/>
    </source>
</evidence>
<dbReference type="Gene3D" id="3.30.40.10">
    <property type="entry name" value="Zinc/RING finger domain, C3HC4 (zinc finger)"/>
    <property type="match status" value="1"/>
</dbReference>
<evidence type="ECO:0000256" key="1">
    <source>
        <dbReference type="ARBA" id="ARBA00000900"/>
    </source>
</evidence>
<keyword evidence="9" id="KW-0479">Metal-binding</keyword>
<evidence type="ECO:0000259" key="18">
    <source>
        <dbReference type="PROSITE" id="PS50089"/>
    </source>
</evidence>
<dbReference type="Proteomes" id="UP001445076">
    <property type="component" value="Unassembled WGS sequence"/>
</dbReference>
<feature type="region of interest" description="Disordered" evidence="17">
    <location>
        <begin position="652"/>
        <end position="707"/>
    </location>
</feature>
<feature type="region of interest" description="Disordered" evidence="17">
    <location>
        <begin position="350"/>
        <end position="408"/>
    </location>
</feature>
<dbReference type="SMART" id="SM00184">
    <property type="entry name" value="RING"/>
    <property type="match status" value="1"/>
</dbReference>
<dbReference type="Pfam" id="PF00097">
    <property type="entry name" value="zf-C3HC4"/>
    <property type="match status" value="1"/>
</dbReference>
<sequence length="774" mass="85621">MDTPSTMDKKAALRLPQLPAKTGQETTTKEYGGKKNVPQHARKREFDRPDSGRKPVAGRSGRTGQRYVRPREKMGGKVEGTTNESESGSLYCTGGKKQNITHLLNWWGPGHRPQGNSSGGYQGGRSRVRRYSSHILKYSKEHYLQANCQFAVNDQGDYSVYAANQDLLVDWSFVEEVRLHVCEAPSCPICLYPPIAAKVTRCGHIYCFPCILHYLALSDKKWRKCPICYEPVVKEDLKSVVAICHKEFNIGEEIELQLMRRERDSLLPMPAALFNQEIIDSTPRISQPTAATPYAKLLIASKEEVQTHIIMREKRDLEAQLVEEGDQPEACFIDEALSLLRARQHSLNSETCTEHHTKTGGQPKTLSQTSPSEHSPDDGSSVEDPPDLVSSLGDLSSQGDPRPEPIVEAEGGKPAITVEDLDISQLQPVNQNTPRGQQSHRNTPKSTFYFYQASNGAHIYLHALNVQMLVQEYGALENCPPLIKAKVVEKESVSMTEDLRMRLRYLRHLPVTCSFEVVEVCLQLPVVSQLTQAMFQDQIDSRQRKRNKRAREERKIEKRVQAEEDRMMGRSKGATNLKIESLRQFPSFCDDLSSRPSSEVDGANAGTEQITSETSTSPNSELPGSSSTDPTHTGMSFAKMIREGKVRVQHSQNEPTSITGGVWPTLGGPLTRSTSKGNGGCSSGISSRPWEGKRANLQGEASTNPGNCSDEEECLAVPEFKHAFSDAVARAMDAAAKKSAAEAEVASTVEAGKKGKKKKKQQKKVLLFSSGGLN</sequence>
<feature type="compositionally biased region" description="Basic and acidic residues" evidence="17">
    <location>
        <begin position="44"/>
        <end position="53"/>
    </location>
</feature>